<sequence length="192" mass="21890">MKIIGLTGGIASGKSTVCRMITRRNIPLIDTDLLARQIIEPGKPAYKRVVNHFTREILNEDGTIDRVKLGEKMVVVDVPLLIETRFNKFMSSVVVVYCSDQIQINRLIKRDNFSELIARQRINSQLPLKEKIKYANYIIENSGDIKTTEEQVENVFKNLKPSSLNWLLSWLGPPILAISLIIKGLLFIIDRL</sequence>
<comment type="caution">
    <text evidence="4">The sequence shown here is derived from an EMBL/GenBank/DDBJ whole genome shotgun (WGS) entry which is preliminary data.</text>
</comment>
<dbReference type="CDD" id="cd02022">
    <property type="entry name" value="DPCK"/>
    <property type="match status" value="1"/>
</dbReference>
<evidence type="ECO:0000313" key="5">
    <source>
        <dbReference type="Proteomes" id="UP000789706"/>
    </source>
</evidence>
<dbReference type="HAMAP" id="MF_00376">
    <property type="entry name" value="Dephospho_CoA_kinase"/>
    <property type="match status" value="1"/>
</dbReference>
<dbReference type="GO" id="GO:0004140">
    <property type="term" value="F:dephospho-CoA kinase activity"/>
    <property type="evidence" value="ECO:0007669"/>
    <property type="project" value="InterPro"/>
</dbReference>
<dbReference type="PANTHER" id="PTHR10695:SF46">
    <property type="entry name" value="BIFUNCTIONAL COENZYME A SYNTHASE-RELATED"/>
    <property type="match status" value="1"/>
</dbReference>
<reference evidence="4" key="1">
    <citation type="submission" date="2021-06" db="EMBL/GenBank/DDBJ databases">
        <authorList>
            <person name="Kallberg Y."/>
            <person name="Tangrot J."/>
            <person name="Rosling A."/>
        </authorList>
    </citation>
    <scope>NUCLEOTIDE SEQUENCE</scope>
    <source>
        <strain evidence="4">AZ414A</strain>
    </source>
</reference>
<evidence type="ECO:0000256" key="2">
    <source>
        <dbReference type="ARBA" id="ARBA00022840"/>
    </source>
</evidence>
<evidence type="ECO:0000256" key="3">
    <source>
        <dbReference type="SAM" id="Phobius"/>
    </source>
</evidence>
<keyword evidence="1" id="KW-0547">Nucleotide-binding</keyword>
<keyword evidence="2" id="KW-0067">ATP-binding</keyword>
<accession>A0A9N8UV09</accession>
<dbReference type="Gene3D" id="3.40.50.300">
    <property type="entry name" value="P-loop containing nucleotide triphosphate hydrolases"/>
    <property type="match status" value="2"/>
</dbReference>
<dbReference type="InterPro" id="IPR027417">
    <property type="entry name" value="P-loop_NTPase"/>
</dbReference>
<keyword evidence="3" id="KW-0812">Transmembrane</keyword>
<keyword evidence="3" id="KW-1133">Transmembrane helix</keyword>
<dbReference type="Proteomes" id="UP000789706">
    <property type="component" value="Unassembled WGS sequence"/>
</dbReference>
<dbReference type="GO" id="GO:0015937">
    <property type="term" value="P:coenzyme A biosynthetic process"/>
    <property type="evidence" value="ECO:0007669"/>
    <property type="project" value="InterPro"/>
</dbReference>
<organism evidence="4 5">
    <name type="scientific">Diversispora eburnea</name>
    <dbReference type="NCBI Taxonomy" id="1213867"/>
    <lineage>
        <taxon>Eukaryota</taxon>
        <taxon>Fungi</taxon>
        <taxon>Fungi incertae sedis</taxon>
        <taxon>Mucoromycota</taxon>
        <taxon>Glomeromycotina</taxon>
        <taxon>Glomeromycetes</taxon>
        <taxon>Diversisporales</taxon>
        <taxon>Diversisporaceae</taxon>
        <taxon>Diversispora</taxon>
    </lineage>
</organism>
<dbReference type="EMBL" id="CAJVPK010000005">
    <property type="protein sequence ID" value="CAG8432847.1"/>
    <property type="molecule type" value="Genomic_DNA"/>
</dbReference>
<dbReference type="OrthoDB" id="247245at2759"/>
<protein>
    <submittedName>
        <fullName evidence="4">7335_t:CDS:1</fullName>
    </submittedName>
</protein>
<keyword evidence="5" id="KW-1185">Reference proteome</keyword>
<dbReference type="PROSITE" id="PS51219">
    <property type="entry name" value="DPCK"/>
    <property type="match status" value="1"/>
</dbReference>
<name>A0A9N8UV09_9GLOM</name>
<evidence type="ECO:0000256" key="1">
    <source>
        <dbReference type="ARBA" id="ARBA00022741"/>
    </source>
</evidence>
<dbReference type="GO" id="GO:0005524">
    <property type="term" value="F:ATP binding"/>
    <property type="evidence" value="ECO:0007669"/>
    <property type="project" value="UniProtKB-KW"/>
</dbReference>
<dbReference type="PANTHER" id="PTHR10695">
    <property type="entry name" value="DEPHOSPHO-COA KINASE-RELATED"/>
    <property type="match status" value="1"/>
</dbReference>
<keyword evidence="3" id="KW-0472">Membrane</keyword>
<evidence type="ECO:0000313" key="4">
    <source>
        <dbReference type="EMBL" id="CAG8432847.1"/>
    </source>
</evidence>
<dbReference type="AlphaFoldDB" id="A0A9N8UV09"/>
<proteinExistence type="inferred from homology"/>
<dbReference type="SUPFAM" id="SSF52540">
    <property type="entry name" value="P-loop containing nucleoside triphosphate hydrolases"/>
    <property type="match status" value="1"/>
</dbReference>
<dbReference type="InterPro" id="IPR001977">
    <property type="entry name" value="Depp_CoAkinase"/>
</dbReference>
<gene>
    <name evidence="4" type="ORF">DEBURN_LOCUS174</name>
</gene>
<dbReference type="Pfam" id="PF01121">
    <property type="entry name" value="CoaE"/>
    <property type="match status" value="1"/>
</dbReference>
<dbReference type="NCBIfam" id="TIGR00152">
    <property type="entry name" value="dephospho-CoA kinase"/>
    <property type="match status" value="2"/>
</dbReference>
<feature type="transmembrane region" description="Helical" evidence="3">
    <location>
        <begin position="166"/>
        <end position="189"/>
    </location>
</feature>